<dbReference type="EMBL" id="GDID01004478">
    <property type="protein sequence ID" value="JAP92128.1"/>
    <property type="molecule type" value="Transcribed_RNA"/>
</dbReference>
<reference evidence="2" key="1">
    <citation type="submission" date="2015-07" db="EMBL/GenBank/DDBJ databases">
        <title>Adaptation to a free-living lifestyle via gene acquisitions in the diplomonad Trepomonas sp. PC1.</title>
        <authorList>
            <person name="Xu F."/>
            <person name="Jerlstrom-Hultqvist J."/>
            <person name="Kolisko M."/>
            <person name="Simpson A.G.B."/>
            <person name="Roger A.J."/>
            <person name="Svard S.G."/>
            <person name="Andersson J.O."/>
        </authorList>
    </citation>
    <scope>NUCLEOTIDE SEQUENCE</scope>
    <source>
        <strain evidence="2">PC1</strain>
    </source>
</reference>
<proteinExistence type="predicted"/>
<keyword evidence="2" id="KW-0808">Transferase</keyword>
<dbReference type="SUPFAM" id="SSF82185">
    <property type="entry name" value="Histone H3 K4-specific methyltransferase SET7/9 N-terminal domain"/>
    <property type="match status" value="1"/>
</dbReference>
<sequence length="216" mass="24537">LPWDDMIKPLSQYTEHKILTENDQKFEGTLNYKEGLVTGTYTIKDVGKYHGDFVNNKFQGEGKLEYKNGDVYIGNFDQGKKHGHGILKIKVSKKQFDIYEGNFVFDIMEGQFTIQYGNGDKFIGIIKQNQKVSGKYTFKNQDEYEGTFKNDLFHGKGKYSGKDFNYEGLFEAGKRVGKGTEIISGIKCVSTFQDDVPVGKSIIIDEKGNKCVSELR</sequence>
<evidence type="ECO:0000256" key="1">
    <source>
        <dbReference type="ARBA" id="ARBA00022737"/>
    </source>
</evidence>
<keyword evidence="1" id="KW-0677">Repeat</keyword>
<name>A0A146K6T5_9EUKA</name>
<dbReference type="PANTHER" id="PTHR43215">
    <property type="entry name" value="RADIAL SPOKE HEAD 1 HOMOLOG"/>
    <property type="match status" value="1"/>
</dbReference>
<dbReference type="Pfam" id="PF02493">
    <property type="entry name" value="MORN"/>
    <property type="match status" value="5"/>
</dbReference>
<dbReference type="Gene3D" id="2.20.110.10">
    <property type="entry name" value="Histone H3 K4-specific methyltransferase SET7/9 N-terminal domain"/>
    <property type="match status" value="2"/>
</dbReference>
<dbReference type="AlphaFoldDB" id="A0A146K6T5"/>
<feature type="non-terminal residue" evidence="2">
    <location>
        <position position="1"/>
    </location>
</feature>
<feature type="non-terminal residue" evidence="2">
    <location>
        <position position="216"/>
    </location>
</feature>
<accession>A0A146K6T5</accession>
<dbReference type="InterPro" id="IPR003409">
    <property type="entry name" value="MORN"/>
</dbReference>
<gene>
    <name evidence="2" type="ORF">TPC1_16027</name>
</gene>
<organism evidence="2">
    <name type="scientific">Trepomonas sp. PC1</name>
    <dbReference type="NCBI Taxonomy" id="1076344"/>
    <lineage>
        <taxon>Eukaryota</taxon>
        <taxon>Metamonada</taxon>
        <taxon>Diplomonadida</taxon>
        <taxon>Hexamitidae</taxon>
        <taxon>Hexamitinae</taxon>
        <taxon>Trepomonas</taxon>
    </lineage>
</organism>
<dbReference type="SMART" id="SM00698">
    <property type="entry name" value="MORN"/>
    <property type="match status" value="5"/>
</dbReference>
<dbReference type="GO" id="GO:0016301">
    <property type="term" value="F:kinase activity"/>
    <property type="evidence" value="ECO:0007669"/>
    <property type="project" value="UniProtKB-KW"/>
</dbReference>
<keyword evidence="2" id="KW-0418">Kinase</keyword>
<dbReference type="PANTHER" id="PTHR43215:SF14">
    <property type="entry name" value="RADIAL SPOKE HEAD 1 HOMOLOG"/>
    <property type="match status" value="1"/>
</dbReference>
<evidence type="ECO:0000313" key="2">
    <source>
        <dbReference type="EMBL" id="JAP92128.1"/>
    </source>
</evidence>
<protein>
    <submittedName>
        <fullName evidence="2">Phosphatidylinositol-4-phosphate 5-kinase</fullName>
    </submittedName>
</protein>